<evidence type="ECO:0000313" key="2">
    <source>
        <dbReference type="Proteomes" id="UP000218615"/>
    </source>
</evidence>
<name>A0A284VK97_9EURY</name>
<keyword evidence="2" id="KW-1185">Reference proteome</keyword>
<dbReference type="AlphaFoldDB" id="A0A284VK97"/>
<protein>
    <submittedName>
        <fullName evidence="1">Uncharacterized protein</fullName>
    </submittedName>
</protein>
<gene>
    <name evidence="1" type="ORF">MNV_1270003</name>
</gene>
<reference evidence="2" key="1">
    <citation type="submission" date="2017-06" db="EMBL/GenBank/DDBJ databases">
        <authorList>
            <person name="Cremers G."/>
        </authorList>
    </citation>
    <scope>NUCLEOTIDE SEQUENCE [LARGE SCALE GENOMIC DNA]</scope>
</reference>
<accession>A0A284VK97</accession>
<dbReference type="RefSeq" id="WP_096204007.1">
    <property type="nucleotide sequence ID" value="NZ_FZMP01000032.1"/>
</dbReference>
<proteinExistence type="predicted"/>
<dbReference type="EMBL" id="FZMP01000032">
    <property type="protein sequence ID" value="SNQ59673.1"/>
    <property type="molecule type" value="Genomic_DNA"/>
</dbReference>
<evidence type="ECO:0000313" key="1">
    <source>
        <dbReference type="EMBL" id="SNQ59673.1"/>
    </source>
</evidence>
<sequence length="71" mass="8356">MVKTNQKDCINVKFGEGLDIFDDVCRYPVIDEQENSNRQQINSLLDRNSILFSQNKVDYSAHKKFNYLILE</sequence>
<organism evidence="1 2">
    <name type="scientific">Candidatus Methanoperedens nitratireducens</name>
    <dbReference type="NCBI Taxonomy" id="1392998"/>
    <lineage>
        <taxon>Archaea</taxon>
        <taxon>Methanobacteriati</taxon>
        <taxon>Methanobacteriota</taxon>
        <taxon>Stenosarchaea group</taxon>
        <taxon>Methanomicrobia</taxon>
        <taxon>Methanosarcinales</taxon>
        <taxon>ANME-2 cluster</taxon>
        <taxon>Candidatus Methanoperedentaceae</taxon>
        <taxon>Candidatus Methanoperedens</taxon>
    </lineage>
</organism>
<dbReference type="Proteomes" id="UP000218615">
    <property type="component" value="Unassembled WGS sequence"/>
</dbReference>